<sequence length="484" mass="55049">MIGEISVSFRTSLQGSLQAYKSLSNGNKSLGLAMAGLTMLEHYMGASERANRLKSDLSVFQTSVKHDATRIKADMGRLLVICKTLNDVVIPKANVFLRYGEKLLASDLKATLDALYADETIRPLEEQRKCLLQQMKALDMEMNDHLQNIDVYTSLINDITATLESKQGSYMEAKAKKPSKPFFLVNWITFGMANKNYYRDFAEWNAVCFPLVREYESYQVDLKLDKEELESHREEQTRIKNEYAQLSSELDKVSKEIRSKIVCSDELKLKMLKHLRDMVAMLKLGREIMESKIDEKLMHTVDIPDYREAAKLPADVEQNLSLFTGMLADNLHADKDMAKNLLDGVEAYTKDHKKIEGKTAQQNKPAEYSEEDLAQVTGAMEQSLQKGIALFDSFAKLKAQQLSGSLASAAYDKELKKHADEFKREMAKIDNKSAYLREVFKRINLAGSEEERKQAMELMSDLSGFSLSEQEFTEFINGKKQIEL</sequence>
<protein>
    <submittedName>
        <fullName evidence="2">Uncharacterized protein</fullName>
    </submittedName>
</protein>
<organism evidence="2 3">
    <name type="scientific">Segatella copri</name>
    <dbReference type="NCBI Taxonomy" id="165179"/>
    <lineage>
        <taxon>Bacteria</taxon>
        <taxon>Pseudomonadati</taxon>
        <taxon>Bacteroidota</taxon>
        <taxon>Bacteroidia</taxon>
        <taxon>Bacteroidales</taxon>
        <taxon>Prevotellaceae</taxon>
        <taxon>Segatella</taxon>
    </lineage>
</organism>
<evidence type="ECO:0000313" key="2">
    <source>
        <dbReference type="EMBL" id="OXL43065.1"/>
    </source>
</evidence>
<keyword evidence="1" id="KW-0175">Coiled coil</keyword>
<dbReference type="AlphaFoldDB" id="A0AA91YW51"/>
<reference evidence="2 3" key="1">
    <citation type="submission" date="2017-07" db="EMBL/GenBank/DDBJ databases">
        <title>Draft genome sequence of Prevotella copri isolated from the gut of healthy adult Indian.</title>
        <authorList>
            <person name="Das B."/>
            <person name="Bag S."/>
            <person name="Ghosh T.S."/>
        </authorList>
    </citation>
    <scope>NUCLEOTIDE SEQUENCE [LARGE SCALE GENOMIC DNA]</scope>
    <source>
        <strain evidence="2 3">Indica</strain>
    </source>
</reference>
<evidence type="ECO:0000313" key="3">
    <source>
        <dbReference type="Proteomes" id="UP000215155"/>
    </source>
</evidence>
<accession>A0AA91YW51</accession>
<dbReference type="Proteomes" id="UP000215155">
    <property type="component" value="Unassembled WGS sequence"/>
</dbReference>
<gene>
    <name evidence="2" type="ORF">CFT61_13320</name>
</gene>
<proteinExistence type="predicted"/>
<evidence type="ECO:0000256" key="1">
    <source>
        <dbReference type="SAM" id="Coils"/>
    </source>
</evidence>
<comment type="caution">
    <text evidence="2">The sequence shown here is derived from an EMBL/GenBank/DDBJ whole genome shotgun (WGS) entry which is preliminary data.</text>
</comment>
<name>A0AA91YW51_9BACT</name>
<dbReference type="EMBL" id="NMPZ01000025">
    <property type="protein sequence ID" value="OXL43065.1"/>
    <property type="molecule type" value="Genomic_DNA"/>
</dbReference>
<feature type="coiled-coil region" evidence="1">
    <location>
        <begin position="215"/>
        <end position="256"/>
    </location>
</feature>